<reference evidence="3" key="1">
    <citation type="submission" date="2020-11" db="EMBL/GenBank/DDBJ databases">
        <authorList>
            <person name="Tran Van P."/>
        </authorList>
    </citation>
    <scope>NUCLEOTIDE SEQUENCE</scope>
</reference>
<proteinExistence type="predicted"/>
<organism evidence="3">
    <name type="scientific">Notodromas monacha</name>
    <dbReference type="NCBI Taxonomy" id="399045"/>
    <lineage>
        <taxon>Eukaryota</taxon>
        <taxon>Metazoa</taxon>
        <taxon>Ecdysozoa</taxon>
        <taxon>Arthropoda</taxon>
        <taxon>Crustacea</taxon>
        <taxon>Oligostraca</taxon>
        <taxon>Ostracoda</taxon>
        <taxon>Podocopa</taxon>
        <taxon>Podocopida</taxon>
        <taxon>Cypridocopina</taxon>
        <taxon>Cypridoidea</taxon>
        <taxon>Cyprididae</taxon>
        <taxon>Notodromas</taxon>
    </lineage>
</organism>
<feature type="compositionally biased region" description="Polar residues" evidence="1">
    <location>
        <begin position="131"/>
        <end position="150"/>
    </location>
</feature>
<feature type="transmembrane region" description="Helical" evidence="2">
    <location>
        <begin position="85"/>
        <end position="106"/>
    </location>
</feature>
<keyword evidence="2" id="KW-0812">Transmembrane</keyword>
<sequence>MIRNVSVEGPSFTEKATDFLFDPNMSDVAASAIGPEFEISYRNGRLFAVVNESVTEEDPFGAFSHAHNTHIDKAGEKELRSSLPAFGVLAAMAATAILILVLAVIIGKLKRKYPSSSDEAEGSDGQKTEQTKGTTVSNMNSATTDTINNKNPDDEAKVTSHFPTGMPSFLDRVNKKFFPRRSGQQNSVNSISSIPPEHLREIVVF</sequence>
<dbReference type="AlphaFoldDB" id="A0A7R9GB46"/>
<evidence type="ECO:0000313" key="3">
    <source>
        <dbReference type="EMBL" id="CAD7275794.1"/>
    </source>
</evidence>
<feature type="region of interest" description="Disordered" evidence="1">
    <location>
        <begin position="114"/>
        <end position="154"/>
    </location>
</feature>
<evidence type="ECO:0000256" key="1">
    <source>
        <dbReference type="SAM" id="MobiDB-lite"/>
    </source>
</evidence>
<dbReference type="EMBL" id="OA882519">
    <property type="protein sequence ID" value="CAD7275794.1"/>
    <property type="molecule type" value="Genomic_DNA"/>
</dbReference>
<evidence type="ECO:0000256" key="2">
    <source>
        <dbReference type="SAM" id="Phobius"/>
    </source>
</evidence>
<dbReference type="Proteomes" id="UP000678499">
    <property type="component" value="Unassembled WGS sequence"/>
</dbReference>
<protein>
    <submittedName>
        <fullName evidence="3">Uncharacterized protein</fullName>
    </submittedName>
</protein>
<keyword evidence="4" id="KW-1185">Reference proteome</keyword>
<name>A0A7R9GB46_9CRUS</name>
<accession>A0A7R9GB46</accession>
<keyword evidence="2" id="KW-0472">Membrane</keyword>
<gene>
    <name evidence="3" type="ORF">NMOB1V02_LOCUS3581</name>
</gene>
<keyword evidence="2" id="KW-1133">Transmembrane helix</keyword>
<dbReference type="EMBL" id="CAJPEX010000482">
    <property type="protein sequence ID" value="CAG0915946.1"/>
    <property type="molecule type" value="Genomic_DNA"/>
</dbReference>
<evidence type="ECO:0000313" key="4">
    <source>
        <dbReference type="Proteomes" id="UP000678499"/>
    </source>
</evidence>